<accession>A0A9D9H4Z0</accession>
<reference evidence="1" key="1">
    <citation type="submission" date="2020-10" db="EMBL/GenBank/DDBJ databases">
        <authorList>
            <person name="Gilroy R."/>
        </authorList>
    </citation>
    <scope>NUCLEOTIDE SEQUENCE</scope>
    <source>
        <strain evidence="1">7293</strain>
    </source>
</reference>
<protein>
    <submittedName>
        <fullName evidence="1">Uncharacterized protein</fullName>
    </submittedName>
</protein>
<dbReference type="EMBL" id="JADIMT010000003">
    <property type="protein sequence ID" value="MBO8435367.1"/>
    <property type="molecule type" value="Genomic_DNA"/>
</dbReference>
<organism evidence="1 2">
    <name type="scientific">Candidatus Ornithospirochaeta stercoripullorum</name>
    <dbReference type="NCBI Taxonomy" id="2840899"/>
    <lineage>
        <taxon>Bacteria</taxon>
        <taxon>Pseudomonadati</taxon>
        <taxon>Spirochaetota</taxon>
        <taxon>Spirochaetia</taxon>
        <taxon>Spirochaetales</taxon>
        <taxon>Spirochaetaceae</taxon>
        <taxon>Spirochaetaceae incertae sedis</taxon>
        <taxon>Candidatus Ornithospirochaeta</taxon>
    </lineage>
</organism>
<gene>
    <name evidence="1" type="ORF">IAA97_00080</name>
</gene>
<evidence type="ECO:0000313" key="1">
    <source>
        <dbReference type="EMBL" id="MBO8435367.1"/>
    </source>
</evidence>
<comment type="caution">
    <text evidence="1">The sequence shown here is derived from an EMBL/GenBank/DDBJ whole genome shotgun (WGS) entry which is preliminary data.</text>
</comment>
<evidence type="ECO:0000313" key="2">
    <source>
        <dbReference type="Proteomes" id="UP000823615"/>
    </source>
</evidence>
<name>A0A9D9H4Z0_9SPIO</name>
<reference evidence="1" key="2">
    <citation type="journal article" date="2021" name="PeerJ">
        <title>Extensive microbial diversity within the chicken gut microbiome revealed by metagenomics and culture.</title>
        <authorList>
            <person name="Gilroy R."/>
            <person name="Ravi A."/>
            <person name="Getino M."/>
            <person name="Pursley I."/>
            <person name="Horton D.L."/>
            <person name="Alikhan N.F."/>
            <person name="Baker D."/>
            <person name="Gharbi K."/>
            <person name="Hall N."/>
            <person name="Watson M."/>
            <person name="Adriaenssens E.M."/>
            <person name="Foster-Nyarko E."/>
            <person name="Jarju S."/>
            <person name="Secka A."/>
            <person name="Antonio M."/>
            <person name="Oren A."/>
            <person name="Chaudhuri R.R."/>
            <person name="La Ragione R."/>
            <person name="Hildebrand F."/>
            <person name="Pallen M.J."/>
        </authorList>
    </citation>
    <scope>NUCLEOTIDE SEQUENCE</scope>
    <source>
        <strain evidence="1">7293</strain>
    </source>
</reference>
<dbReference type="Proteomes" id="UP000823615">
    <property type="component" value="Unassembled WGS sequence"/>
</dbReference>
<sequence length="148" mass="16866">MHGTLVVIENINSDEAYIPSIKEIMSAYGGSALFDYIIPIENNQDVYQSNLIAFFNYLEKYGQNVDEKEGCFTLSYKNLLTTISNQVSDYTTPFKAVEDTIRIIRETKFAFPCFEAGYGISESLVLHAIRTIGEGTVYKIKKLFDFHF</sequence>
<dbReference type="AlphaFoldDB" id="A0A9D9H4Z0"/>
<proteinExistence type="predicted"/>